<dbReference type="InterPro" id="IPR006680">
    <property type="entry name" value="Amidohydro-rel"/>
</dbReference>
<dbReference type="Gene3D" id="2.30.40.10">
    <property type="entry name" value="Urease, subunit C, domain 1"/>
    <property type="match status" value="1"/>
</dbReference>
<dbReference type="GO" id="GO:0016810">
    <property type="term" value="F:hydrolase activity, acting on carbon-nitrogen (but not peptide) bonds"/>
    <property type="evidence" value="ECO:0007669"/>
    <property type="project" value="InterPro"/>
</dbReference>
<sequence length="448" mass="48653">MEKQTLVRGATVITMDQQGDLPRADILVRGDCIVEIAPSLKVDDAEVVDASGSIVIPGLVNAHMHTWQTALRGLAANWTLLEYFQKMHAGLATVFQPEDLRIATRVGALNQLNCGTTTLADWCHNNPTPAHNDAAIEGLRSTGIRAAFFHGTPKPDPKPGQTPFWEVPHPRAEVERLLKQHQGNPLLTIHAAVLGPHYSTLPVAMHDFRMARELGLIASLHQGGGPARTPDGWVRLEQEGLLGPNINIVHGHALSDEQLKRFCELGMSFSAAAENEMSQGHGHPLTGRLRQFGRAPSLGVDLESVLSGDMFTQARVALGMQRTLDNFAWREQHGTIPPTSTITTREALSWVTVEGARMLQQEDRIGTLAPGKQADLVVIRASDLNMQPVHDPVNSVVFQTSLSNISDVMVAGRWKKRDGRLVGVDLAPCLEALRASGRKITSALGLAS</sequence>
<dbReference type="EMBL" id="JABBFX010000001">
    <property type="protein sequence ID" value="NML43106.1"/>
    <property type="molecule type" value="Genomic_DNA"/>
</dbReference>
<evidence type="ECO:0000259" key="3">
    <source>
        <dbReference type="Pfam" id="PF01979"/>
    </source>
</evidence>
<organism evidence="4 5">
    <name type="scientific">Ramlibacter agri</name>
    <dbReference type="NCBI Taxonomy" id="2728837"/>
    <lineage>
        <taxon>Bacteria</taxon>
        <taxon>Pseudomonadati</taxon>
        <taxon>Pseudomonadota</taxon>
        <taxon>Betaproteobacteria</taxon>
        <taxon>Burkholderiales</taxon>
        <taxon>Comamonadaceae</taxon>
        <taxon>Ramlibacter</taxon>
    </lineage>
</organism>
<dbReference type="AlphaFoldDB" id="A0A848GWR8"/>
<dbReference type="SUPFAM" id="SSF51556">
    <property type="entry name" value="Metallo-dependent hydrolases"/>
    <property type="match status" value="1"/>
</dbReference>
<dbReference type="Pfam" id="PF01979">
    <property type="entry name" value="Amidohydro_1"/>
    <property type="match status" value="1"/>
</dbReference>
<protein>
    <submittedName>
        <fullName evidence="4">Amidohydrolase family protein</fullName>
    </submittedName>
</protein>
<evidence type="ECO:0000313" key="5">
    <source>
        <dbReference type="Proteomes" id="UP000541185"/>
    </source>
</evidence>
<proteinExistence type="inferred from homology"/>
<keyword evidence="2 4" id="KW-0378">Hydrolase</keyword>
<dbReference type="Proteomes" id="UP000541185">
    <property type="component" value="Unassembled WGS sequence"/>
</dbReference>
<evidence type="ECO:0000256" key="1">
    <source>
        <dbReference type="ARBA" id="ARBA00006745"/>
    </source>
</evidence>
<name>A0A848GWR8_9BURK</name>
<dbReference type="PANTHER" id="PTHR43794:SF11">
    <property type="entry name" value="AMIDOHYDROLASE-RELATED DOMAIN-CONTAINING PROTEIN"/>
    <property type="match status" value="1"/>
</dbReference>
<gene>
    <name evidence="4" type="ORF">HHL11_05040</name>
</gene>
<evidence type="ECO:0000313" key="4">
    <source>
        <dbReference type="EMBL" id="NML43106.1"/>
    </source>
</evidence>
<dbReference type="PANTHER" id="PTHR43794">
    <property type="entry name" value="AMINOHYDROLASE SSNA-RELATED"/>
    <property type="match status" value="1"/>
</dbReference>
<dbReference type="InterPro" id="IPR011059">
    <property type="entry name" value="Metal-dep_hydrolase_composite"/>
</dbReference>
<dbReference type="InterPro" id="IPR032466">
    <property type="entry name" value="Metal_Hydrolase"/>
</dbReference>
<feature type="domain" description="Amidohydrolase-related" evidence="3">
    <location>
        <begin position="54"/>
        <end position="414"/>
    </location>
</feature>
<dbReference type="InterPro" id="IPR050287">
    <property type="entry name" value="MTA/SAH_deaminase"/>
</dbReference>
<comment type="caution">
    <text evidence="4">The sequence shown here is derived from an EMBL/GenBank/DDBJ whole genome shotgun (WGS) entry which is preliminary data.</text>
</comment>
<accession>A0A848GWR8</accession>
<evidence type="ECO:0000256" key="2">
    <source>
        <dbReference type="ARBA" id="ARBA00022801"/>
    </source>
</evidence>
<dbReference type="NCBIfam" id="NF006056">
    <property type="entry name" value="PRK08204.1"/>
    <property type="match status" value="1"/>
</dbReference>
<comment type="similarity">
    <text evidence="1">Belongs to the metallo-dependent hydrolases superfamily. ATZ/TRZ family.</text>
</comment>
<dbReference type="Gene3D" id="3.20.20.140">
    <property type="entry name" value="Metal-dependent hydrolases"/>
    <property type="match status" value="1"/>
</dbReference>
<reference evidence="4 5" key="1">
    <citation type="submission" date="2020-04" db="EMBL/GenBank/DDBJ databases">
        <title>Ramlibacter sp. G-1-2-2 isolated from soil.</title>
        <authorList>
            <person name="Dahal R.H."/>
        </authorList>
    </citation>
    <scope>NUCLEOTIDE SEQUENCE [LARGE SCALE GENOMIC DNA]</scope>
    <source>
        <strain evidence="4 5">G-1-2-2</strain>
    </source>
</reference>
<dbReference type="SUPFAM" id="SSF51338">
    <property type="entry name" value="Composite domain of metallo-dependent hydrolases"/>
    <property type="match status" value="2"/>
</dbReference>
<keyword evidence="5" id="KW-1185">Reference proteome</keyword>
<dbReference type="RefSeq" id="WP_169417339.1">
    <property type="nucleotide sequence ID" value="NZ_JABBFX010000001.1"/>
</dbReference>